<name>A0ABW1LKK0_9ACTN</name>
<dbReference type="Proteomes" id="UP001596135">
    <property type="component" value="Unassembled WGS sequence"/>
</dbReference>
<gene>
    <name evidence="1" type="ORF">ACFPYL_11255</name>
</gene>
<accession>A0ABW1LKK0</accession>
<keyword evidence="2" id="KW-1185">Reference proteome</keyword>
<proteinExistence type="predicted"/>
<dbReference type="EMBL" id="JBHSRJ010000004">
    <property type="protein sequence ID" value="MFC6043657.1"/>
    <property type="molecule type" value="Genomic_DNA"/>
</dbReference>
<evidence type="ECO:0000313" key="1">
    <source>
        <dbReference type="EMBL" id="MFC6043657.1"/>
    </source>
</evidence>
<reference evidence="2" key="1">
    <citation type="journal article" date="2019" name="Int. J. Syst. Evol. Microbiol.">
        <title>The Global Catalogue of Microorganisms (GCM) 10K type strain sequencing project: providing services to taxonomists for standard genome sequencing and annotation.</title>
        <authorList>
            <consortium name="The Broad Institute Genomics Platform"/>
            <consortium name="The Broad Institute Genome Sequencing Center for Infectious Disease"/>
            <person name="Wu L."/>
            <person name="Ma J."/>
        </authorList>
    </citation>
    <scope>NUCLEOTIDE SEQUENCE [LARGE SCALE GENOMIC DNA]</scope>
    <source>
        <strain evidence="2">CCUG 54522</strain>
    </source>
</reference>
<sequence>MWKPWQQASGWGRASNERAIANARTASTALSHRRVERAEVELFLRERAARRLPVAGVAPRPA</sequence>
<dbReference type="RefSeq" id="WP_379153897.1">
    <property type="nucleotide sequence ID" value="NZ_JBHSRJ010000004.1"/>
</dbReference>
<protein>
    <submittedName>
        <fullName evidence="1">Uncharacterized protein</fullName>
    </submittedName>
</protein>
<comment type="caution">
    <text evidence="1">The sequence shown here is derived from an EMBL/GenBank/DDBJ whole genome shotgun (WGS) entry which is preliminary data.</text>
</comment>
<organism evidence="1 2">
    <name type="scientific">Nocardioides hankookensis</name>
    <dbReference type="NCBI Taxonomy" id="443157"/>
    <lineage>
        <taxon>Bacteria</taxon>
        <taxon>Bacillati</taxon>
        <taxon>Actinomycetota</taxon>
        <taxon>Actinomycetes</taxon>
        <taxon>Propionibacteriales</taxon>
        <taxon>Nocardioidaceae</taxon>
        <taxon>Nocardioides</taxon>
    </lineage>
</organism>
<evidence type="ECO:0000313" key="2">
    <source>
        <dbReference type="Proteomes" id="UP001596135"/>
    </source>
</evidence>